<sequence>MTSIYLVGFPCTAVNPDRENLPLPQLISYLIPEARVSNQDIFHSNVTSEPENRDAEGFESESAEQSCGKGYDGKRRTQDVQGASQMVDNEEKAHRGQRPTLSIPEESTLAPSISMDITQNQNTVTGRKLRQRDRIIHYLSPAWIEQEALSLLRTIKQDVTHGKYDKGASIVLSGFGFGGIVGKRVMGKLGRFGNELGEVIEWQDEDFNSLAWCNVGDLPKLKALRTQFAPAHLLNSETIDHSPSVSGYLDTLQALSHSRWMLYEIRNLAKSESFTILRKVLQPACQGYTLEKIFAPITPSK</sequence>
<evidence type="ECO:0000256" key="1">
    <source>
        <dbReference type="SAM" id="MobiDB-lite"/>
    </source>
</evidence>
<dbReference type="Proteomes" id="UP000326532">
    <property type="component" value="Unassembled WGS sequence"/>
</dbReference>
<protein>
    <submittedName>
        <fullName evidence="2">Uncharacterized protein</fullName>
    </submittedName>
</protein>
<evidence type="ECO:0000313" key="2">
    <source>
        <dbReference type="EMBL" id="KAB8199713.1"/>
    </source>
</evidence>
<dbReference type="AlphaFoldDB" id="A0A5N6D622"/>
<keyword evidence="3" id="KW-1185">Reference proteome</keyword>
<name>A0A5N6D622_ASPPA</name>
<reference evidence="2 3" key="1">
    <citation type="submission" date="2019-04" db="EMBL/GenBank/DDBJ databases">
        <title>Fungal friends and foes A comparative genomics study of 23 Aspergillus species from section Flavi.</title>
        <authorList>
            <consortium name="DOE Joint Genome Institute"/>
            <person name="Kjaerbolling I."/>
            <person name="Vesth T.C."/>
            <person name="Frisvad J.C."/>
            <person name="Nybo J.L."/>
            <person name="Theobald S."/>
            <person name="Kildgaard S."/>
            <person name="Petersen T.I."/>
            <person name="Kuo A."/>
            <person name="Sato A."/>
            <person name="Lyhne E.K."/>
            <person name="Kogle M.E."/>
            <person name="Wiebenga A."/>
            <person name="Kun R.S."/>
            <person name="Lubbers R.J."/>
            <person name="Makela M.R."/>
            <person name="Barry K."/>
            <person name="Chovatia M."/>
            <person name="Clum A."/>
            <person name="Daum C."/>
            <person name="Haridas S."/>
            <person name="He G."/>
            <person name="LaButti K."/>
            <person name="Lipzen A."/>
            <person name="Mondo S."/>
            <person name="Pangilinan J."/>
            <person name="Riley R."/>
            <person name="Salamov A."/>
            <person name="Simmons B.A."/>
            <person name="Magnuson J.K."/>
            <person name="Henrissat B."/>
            <person name="Mortensen U.H."/>
            <person name="Larsen T.O."/>
            <person name="De vries R.P."/>
            <person name="Grigoriev I.V."/>
            <person name="Machida M."/>
            <person name="Baker S.E."/>
            <person name="Andersen M.R."/>
        </authorList>
    </citation>
    <scope>NUCLEOTIDE SEQUENCE [LARGE SCALE GENOMIC DNA]</scope>
    <source>
        <strain evidence="2 3">CBS 117618</strain>
    </source>
</reference>
<proteinExistence type="predicted"/>
<feature type="region of interest" description="Disordered" evidence="1">
    <location>
        <begin position="46"/>
        <end position="105"/>
    </location>
</feature>
<gene>
    <name evidence="2" type="ORF">BDV34DRAFT_230967</name>
</gene>
<evidence type="ECO:0000313" key="3">
    <source>
        <dbReference type="Proteomes" id="UP000326532"/>
    </source>
</evidence>
<organism evidence="2 3">
    <name type="scientific">Aspergillus parasiticus</name>
    <dbReference type="NCBI Taxonomy" id="5067"/>
    <lineage>
        <taxon>Eukaryota</taxon>
        <taxon>Fungi</taxon>
        <taxon>Dikarya</taxon>
        <taxon>Ascomycota</taxon>
        <taxon>Pezizomycotina</taxon>
        <taxon>Eurotiomycetes</taxon>
        <taxon>Eurotiomycetidae</taxon>
        <taxon>Eurotiales</taxon>
        <taxon>Aspergillaceae</taxon>
        <taxon>Aspergillus</taxon>
        <taxon>Aspergillus subgen. Circumdati</taxon>
    </lineage>
</organism>
<dbReference type="EMBL" id="ML735065">
    <property type="protein sequence ID" value="KAB8199713.1"/>
    <property type="molecule type" value="Genomic_DNA"/>
</dbReference>
<dbReference type="VEuPathDB" id="FungiDB:BDV34DRAFT_230967"/>
<accession>A0A5N6D622</accession>